<evidence type="ECO:0008006" key="3">
    <source>
        <dbReference type="Google" id="ProtNLM"/>
    </source>
</evidence>
<comment type="caution">
    <text evidence="1">The sequence shown here is derived from an EMBL/GenBank/DDBJ whole genome shotgun (WGS) entry which is preliminary data.</text>
</comment>
<dbReference type="EMBL" id="BONF01000018">
    <property type="protein sequence ID" value="GIF82133.1"/>
    <property type="molecule type" value="Genomic_DNA"/>
</dbReference>
<proteinExistence type="predicted"/>
<dbReference type="Gene3D" id="1.25.40.10">
    <property type="entry name" value="Tetratricopeptide repeat domain"/>
    <property type="match status" value="1"/>
</dbReference>
<dbReference type="AlphaFoldDB" id="A0A8J3JK16"/>
<dbReference type="Proteomes" id="UP000601223">
    <property type="component" value="Unassembled WGS sequence"/>
</dbReference>
<organism evidence="1 2">
    <name type="scientific">Catellatospora bangladeshensis</name>
    <dbReference type="NCBI Taxonomy" id="310355"/>
    <lineage>
        <taxon>Bacteria</taxon>
        <taxon>Bacillati</taxon>
        <taxon>Actinomycetota</taxon>
        <taxon>Actinomycetes</taxon>
        <taxon>Micromonosporales</taxon>
        <taxon>Micromonosporaceae</taxon>
        <taxon>Catellatospora</taxon>
    </lineage>
</organism>
<accession>A0A8J3JK16</accession>
<gene>
    <name evidence="1" type="ORF">Cba03nite_34820</name>
</gene>
<reference evidence="1 2" key="1">
    <citation type="submission" date="2021-01" db="EMBL/GenBank/DDBJ databases">
        <title>Whole genome shotgun sequence of Catellatospora bangladeshensis NBRC 107357.</title>
        <authorList>
            <person name="Komaki H."/>
            <person name="Tamura T."/>
        </authorList>
    </citation>
    <scope>NUCLEOTIDE SEQUENCE [LARGE SCALE GENOMIC DNA]</scope>
    <source>
        <strain evidence="1 2">NBRC 107357</strain>
    </source>
</reference>
<dbReference type="InterPro" id="IPR011990">
    <property type="entry name" value="TPR-like_helical_dom_sf"/>
</dbReference>
<dbReference type="RefSeq" id="WP_203746942.1">
    <property type="nucleotide sequence ID" value="NZ_BONF01000018.1"/>
</dbReference>
<evidence type="ECO:0000313" key="1">
    <source>
        <dbReference type="EMBL" id="GIF82133.1"/>
    </source>
</evidence>
<sequence length="186" mass="20306">MRPMRGWWRSVRNWWALAAVAGMAALLAAVGQVYTGAGAGAAILTLSARFEEAVWRPRVDGPAEGVRCWSELLEFAQAEQAETGWSFVVYGLGNMGEWQIKAGDTAAGLDSMRRAVETAYTGYGPGHFHVLMTEYAYAHALHNAGEREQAYELMNRLAEEAGQLLGEAHQLTTDAREALRSWSASG</sequence>
<keyword evidence="2" id="KW-1185">Reference proteome</keyword>
<protein>
    <recommendedName>
        <fullName evidence="3">Tetratricopeptide repeat protein</fullName>
    </recommendedName>
</protein>
<evidence type="ECO:0000313" key="2">
    <source>
        <dbReference type="Proteomes" id="UP000601223"/>
    </source>
</evidence>
<name>A0A8J3JK16_9ACTN</name>
<dbReference type="SUPFAM" id="SSF48452">
    <property type="entry name" value="TPR-like"/>
    <property type="match status" value="1"/>
</dbReference>